<evidence type="ECO:0000313" key="2">
    <source>
        <dbReference type="EMBL" id="QHU04250.1"/>
    </source>
</evidence>
<sequence length="394" mass="46906">MPSFKPKTIKKIKFNKKNAITLDNKHKEFMTEFAKDENNRIPELLNEKNKIKEQLKSPEITLNIELKLELTDKLKEINSKIKDLKNKKKEYFLDNSKYIFEYFENKKNISNEESNFTNIKNTSNTTTTTSKNKILNNFFKIQQPANTDKKQEISNNNIVQKYLSNIDDIFLDINSYVYPTDICNFCYKGELIPLEDEGVLMCNTCYRYVPYLIENEKPSYKEPPKEVCFYAYKRINHFKEILAQFQGKETTQIPHDVIDNIKLQIKKERIELSEITNIKTKEILKKLGYNKYYEHIPFIKDKLGIKPPIMSSELEETLCNLFIELQSPYSKFCPDDRVNFLNYYYTAYKLCELLGENQYLSHFPMLKDKEKRVEQDNIWKKICGELNWEFIPTI</sequence>
<evidence type="ECO:0008006" key="3">
    <source>
        <dbReference type="Google" id="ProtNLM"/>
    </source>
</evidence>
<organism evidence="2">
    <name type="scientific">viral metagenome</name>
    <dbReference type="NCBI Taxonomy" id="1070528"/>
    <lineage>
        <taxon>unclassified sequences</taxon>
        <taxon>metagenomes</taxon>
        <taxon>organismal metagenomes</taxon>
    </lineage>
</organism>
<evidence type="ECO:0000256" key="1">
    <source>
        <dbReference type="SAM" id="Coils"/>
    </source>
</evidence>
<keyword evidence="1" id="KW-0175">Coiled coil</keyword>
<dbReference type="Pfam" id="PF04947">
    <property type="entry name" value="Pox_VLTF3"/>
    <property type="match status" value="1"/>
</dbReference>
<proteinExistence type="predicted"/>
<dbReference type="AlphaFoldDB" id="A0A6C0JHC4"/>
<reference evidence="2" key="1">
    <citation type="journal article" date="2020" name="Nature">
        <title>Giant virus diversity and host interactions through global metagenomics.</title>
        <authorList>
            <person name="Schulz F."/>
            <person name="Roux S."/>
            <person name="Paez-Espino D."/>
            <person name="Jungbluth S."/>
            <person name="Walsh D.A."/>
            <person name="Denef V.J."/>
            <person name="McMahon K.D."/>
            <person name="Konstantinidis K.T."/>
            <person name="Eloe-Fadrosh E.A."/>
            <person name="Kyrpides N.C."/>
            <person name="Woyke T."/>
        </authorList>
    </citation>
    <scope>NUCLEOTIDE SEQUENCE</scope>
    <source>
        <strain evidence="2">GVMAG-M-3300027708-39</strain>
    </source>
</reference>
<dbReference type="EMBL" id="MN740394">
    <property type="protein sequence ID" value="QHU04250.1"/>
    <property type="molecule type" value="Genomic_DNA"/>
</dbReference>
<name>A0A6C0JHC4_9ZZZZ</name>
<dbReference type="InterPro" id="IPR007031">
    <property type="entry name" value="Poxvirus_VLTF3"/>
</dbReference>
<dbReference type="GO" id="GO:0046782">
    <property type="term" value="P:regulation of viral transcription"/>
    <property type="evidence" value="ECO:0007669"/>
    <property type="project" value="InterPro"/>
</dbReference>
<feature type="coiled-coil region" evidence="1">
    <location>
        <begin position="34"/>
        <end position="94"/>
    </location>
</feature>
<accession>A0A6C0JHC4</accession>
<protein>
    <recommendedName>
        <fullName evidence="3">Viral late gene transcription factor 3 zinc ribbon domain-containing protein</fullName>
    </recommendedName>
</protein>